<dbReference type="RefSeq" id="WP_106303941.1">
    <property type="nucleotide sequence ID" value="NZ_PVWO01000108.1"/>
</dbReference>
<sequence length="263" mass="29405">MSRQAVTLLFAERPSFDFSDIARRAEEIAGEKFDFPHRGDSQASFQIFHKQHLPSLTAFFTGNKKINVENYRSIIEQSWGCKNVEELISSAGYYSLLMMEMMADGLEPQIRLSLFHHTLQATLEIAPPQVILFEHSQQAIEPAEYLACCDLEPILRPGAINVRFFNIANSEGEMLMDTRGMEEIGLHDFQCHFRQLDPNDVIGVLANTAIYIAQNGAVIESGHTIAGVAPGSRWSCQFEESLVEPQRVLLDVNPGADFAAGRT</sequence>
<keyword evidence="3" id="KW-1185">Reference proteome</keyword>
<dbReference type="EMBL" id="PVWO01000108">
    <property type="protein sequence ID" value="PSB56772.1"/>
    <property type="molecule type" value="Genomic_DNA"/>
</dbReference>
<protein>
    <recommendedName>
        <fullName evidence="1">DUF4261 domain-containing protein</fullName>
    </recommendedName>
</protein>
<name>A0A2T1GGW7_9CYAN</name>
<organism evidence="2 3">
    <name type="scientific">Chamaesiphon polymorphus CCALA 037</name>
    <dbReference type="NCBI Taxonomy" id="2107692"/>
    <lineage>
        <taxon>Bacteria</taxon>
        <taxon>Bacillati</taxon>
        <taxon>Cyanobacteriota</taxon>
        <taxon>Cyanophyceae</taxon>
        <taxon>Gomontiellales</taxon>
        <taxon>Chamaesiphonaceae</taxon>
        <taxon>Chamaesiphon</taxon>
    </lineage>
</organism>
<reference evidence="2 3" key="1">
    <citation type="submission" date="2018-03" db="EMBL/GenBank/DDBJ databases">
        <title>The ancient ancestry and fast evolution of plastids.</title>
        <authorList>
            <person name="Moore K.R."/>
            <person name="Magnabosco C."/>
            <person name="Momper L."/>
            <person name="Gold D.A."/>
            <person name="Bosak T."/>
            <person name="Fournier G.P."/>
        </authorList>
    </citation>
    <scope>NUCLEOTIDE SEQUENCE [LARGE SCALE GENOMIC DNA]</scope>
    <source>
        <strain evidence="2 3">CCALA 037</strain>
    </source>
</reference>
<evidence type="ECO:0000313" key="3">
    <source>
        <dbReference type="Proteomes" id="UP000238937"/>
    </source>
</evidence>
<evidence type="ECO:0000259" key="1">
    <source>
        <dbReference type="Pfam" id="PF14080"/>
    </source>
</evidence>
<accession>A0A2T1GGW7</accession>
<dbReference type="Proteomes" id="UP000238937">
    <property type="component" value="Unassembled WGS sequence"/>
</dbReference>
<comment type="caution">
    <text evidence="2">The sequence shown here is derived from an EMBL/GenBank/DDBJ whole genome shotgun (WGS) entry which is preliminary data.</text>
</comment>
<feature type="domain" description="DUF4261" evidence="1">
    <location>
        <begin position="177"/>
        <end position="249"/>
    </location>
</feature>
<proteinExistence type="predicted"/>
<gene>
    <name evidence="2" type="ORF">C7B77_10660</name>
</gene>
<dbReference type="OrthoDB" id="277550at2"/>
<evidence type="ECO:0000313" key="2">
    <source>
        <dbReference type="EMBL" id="PSB56772.1"/>
    </source>
</evidence>
<dbReference type="AlphaFoldDB" id="A0A2T1GGW7"/>
<dbReference type="InterPro" id="IPR025357">
    <property type="entry name" value="DUF4261"/>
</dbReference>
<dbReference type="Pfam" id="PF14080">
    <property type="entry name" value="DUF4261"/>
    <property type="match status" value="1"/>
</dbReference>